<keyword evidence="3" id="KW-1185">Reference proteome</keyword>
<dbReference type="OrthoDB" id="3057168at2759"/>
<dbReference type="InterPro" id="IPR018712">
    <property type="entry name" value="Tle1-like_cat"/>
</dbReference>
<dbReference type="Pfam" id="PF09994">
    <property type="entry name" value="T6SS_Tle1-like_cat"/>
    <property type="match status" value="1"/>
</dbReference>
<dbReference type="AlphaFoldDB" id="A0A7H8R1S0"/>
<accession>A0A7H8R1S0</accession>
<protein>
    <recommendedName>
        <fullName evidence="1">T6SS Phospholipase effector Tle1-like catalytic domain-containing protein</fullName>
    </recommendedName>
</protein>
<evidence type="ECO:0000313" key="2">
    <source>
        <dbReference type="EMBL" id="QKX60157.1"/>
    </source>
</evidence>
<evidence type="ECO:0000259" key="1">
    <source>
        <dbReference type="Pfam" id="PF09994"/>
    </source>
</evidence>
<dbReference type="PANTHER" id="PTHR33840">
    <property type="match status" value="1"/>
</dbReference>
<reference evidence="3" key="1">
    <citation type="submission" date="2020-06" db="EMBL/GenBank/DDBJ databases">
        <title>A chromosome-scale genome assembly of Talaromyces rugulosus W13939.</title>
        <authorList>
            <person name="Wang B."/>
            <person name="Guo L."/>
            <person name="Ye K."/>
            <person name="Wang L."/>
        </authorList>
    </citation>
    <scope>NUCLEOTIDE SEQUENCE [LARGE SCALE GENOMIC DNA]</scope>
    <source>
        <strain evidence="3">W13939</strain>
    </source>
</reference>
<dbReference type="PANTHER" id="PTHR33840:SF1">
    <property type="entry name" value="TLE1 PHOSPHOLIPASE DOMAIN-CONTAINING PROTEIN"/>
    <property type="match status" value="1"/>
</dbReference>
<dbReference type="RefSeq" id="XP_035346334.1">
    <property type="nucleotide sequence ID" value="XM_035490441.1"/>
</dbReference>
<gene>
    <name evidence="2" type="ORF">TRUGW13939_07300</name>
</gene>
<proteinExistence type="predicted"/>
<sequence>MATEEQLKELEREAKSGIEAHYNELCERVKGMAKDRAWRSGEQHLEAKFYRAVTEEEGKKRLFVCCDGTWQNASGTSAPLTNVARFARAVDRYGINNDFVSIPIPQLIYYSSGIGSESVFRLPVDSLYSGATGKGLEEDILNAYCFLCNNYNFASNNDDIVLVGYSRGAFTVRCLADLISQIGLLRRKNLPFLSVLFNRWMETRDTLERQQMKVHILGIDNFSHPVRIKVLAEWDPVSAIGLLGWKKRFSFVQDTVPAAVDKAYVAVALDEKRFSFKPMLWTRSADSKTEFEQCCFSGCHGDIGGGNIDAGLSTASLLWMVAKVRNASDASFDQEALLDMVQPPRSYRPWWFPFILKETKAHSLAWSEGKINETLTWWWLIPHALMYVFTCGWSNGRRKRHLQKVKGLQTTNSDGSLTPHLKLHRTVKKSGYYQNFVQDDPTDYEKDLWNTWKKQVDMWYPYSQHGINIEHWGTDYEGMKYWSDTLSRFQLETFHRDKWDFVEQAIQLCRKIRCSSNSTESVRDLAAKCVRAAKEMQEASNRSFTNLDIAITGAQPPNATNLDTAIAAPIVAELEATFRKVVQLISLSEHSNNDARELDEAARFKVVMLDLTKLQRATIREKEKISGLLGKAEEADMKIKEQYIDIDRTTPAAEVTRAAEAVLDAALEASAIWRVSEEDWKNAFVIRKYQELGI</sequence>
<dbReference type="GeneID" id="55994793"/>
<dbReference type="Proteomes" id="UP000509510">
    <property type="component" value="Chromosome IV"/>
</dbReference>
<dbReference type="EMBL" id="CP055901">
    <property type="protein sequence ID" value="QKX60157.1"/>
    <property type="molecule type" value="Genomic_DNA"/>
</dbReference>
<feature type="domain" description="T6SS Phospholipase effector Tle1-like catalytic" evidence="1">
    <location>
        <begin position="60"/>
        <end position="322"/>
    </location>
</feature>
<evidence type="ECO:0000313" key="3">
    <source>
        <dbReference type="Proteomes" id="UP000509510"/>
    </source>
</evidence>
<dbReference type="KEGG" id="trg:TRUGW13939_07300"/>
<organism evidence="2 3">
    <name type="scientific">Talaromyces rugulosus</name>
    <name type="common">Penicillium rugulosum</name>
    <dbReference type="NCBI Taxonomy" id="121627"/>
    <lineage>
        <taxon>Eukaryota</taxon>
        <taxon>Fungi</taxon>
        <taxon>Dikarya</taxon>
        <taxon>Ascomycota</taxon>
        <taxon>Pezizomycotina</taxon>
        <taxon>Eurotiomycetes</taxon>
        <taxon>Eurotiomycetidae</taxon>
        <taxon>Eurotiales</taxon>
        <taxon>Trichocomaceae</taxon>
        <taxon>Talaromyces</taxon>
        <taxon>Talaromyces sect. Islandici</taxon>
    </lineage>
</organism>
<name>A0A7H8R1S0_TALRU</name>